<evidence type="ECO:0000259" key="2">
    <source>
        <dbReference type="Pfam" id="PF13786"/>
    </source>
</evidence>
<sequence length="341" mass="38464">MSLYKELNDINMDLDAYEELELTSFQKKKWESRILKKIRSHKTNHKKKLAGLAVVVVLATGISLSSGIVSFANVPFIGGLIEGYGGFESQKKMDYTPYKTEIGTTAENEYGKWTLNEVMIDSGRLLISSTFEPAKEVDFNYQMHPMPKVLMNGQNLTSGTGGQSIEINDSKYTIYNEVRMNEIPIGETIQFHITYDNIDWSADKKEVPVGVAMDQPWVFDINVPTEQLAATSRTIQFNQEVPLENGYFIRLDKLVVTPSSTILYYDWPEQANHIAFKIVSESGVEILPGSATISDEEQTYNRYSSIDLQAEKYYLVPYETSTNTHAIDPGKVPELSIPINP</sequence>
<evidence type="ECO:0000256" key="1">
    <source>
        <dbReference type="SAM" id="Phobius"/>
    </source>
</evidence>
<organism evidence="3 4">
    <name type="scientific">Paenibacillus antarcticus</name>
    <dbReference type="NCBI Taxonomy" id="253703"/>
    <lineage>
        <taxon>Bacteria</taxon>
        <taxon>Bacillati</taxon>
        <taxon>Bacillota</taxon>
        <taxon>Bacilli</taxon>
        <taxon>Bacillales</taxon>
        <taxon>Paenibacillaceae</taxon>
        <taxon>Paenibacillus</taxon>
    </lineage>
</organism>
<feature type="domain" description="DUF4179" evidence="2">
    <location>
        <begin position="44"/>
        <end position="132"/>
    </location>
</feature>
<keyword evidence="4" id="KW-1185">Reference proteome</keyword>
<comment type="caution">
    <text evidence="3">The sequence shown here is derived from an EMBL/GenBank/DDBJ whole genome shotgun (WGS) entry which is preliminary data.</text>
</comment>
<dbReference type="AlphaFoldDB" id="A0A168MN34"/>
<evidence type="ECO:0000313" key="4">
    <source>
        <dbReference type="Proteomes" id="UP000077355"/>
    </source>
</evidence>
<proteinExistence type="predicted"/>
<keyword evidence="1" id="KW-1133">Transmembrane helix</keyword>
<dbReference type="Pfam" id="PF13786">
    <property type="entry name" value="DUF4179"/>
    <property type="match status" value="1"/>
</dbReference>
<keyword evidence="1" id="KW-0472">Membrane</keyword>
<dbReference type="Proteomes" id="UP000077355">
    <property type="component" value="Unassembled WGS sequence"/>
</dbReference>
<dbReference type="Gene3D" id="2.60.40.1630">
    <property type="entry name" value="bacillus anthracis domain"/>
    <property type="match status" value="1"/>
</dbReference>
<name>A0A168MN34_9BACL</name>
<dbReference type="InterPro" id="IPR025436">
    <property type="entry name" value="DUF4179"/>
</dbReference>
<feature type="transmembrane region" description="Helical" evidence="1">
    <location>
        <begin position="49"/>
        <end position="72"/>
    </location>
</feature>
<dbReference type="RefSeq" id="WP_068650753.1">
    <property type="nucleotide sequence ID" value="NZ_CP043611.1"/>
</dbReference>
<reference evidence="3 4" key="1">
    <citation type="submission" date="2016-03" db="EMBL/GenBank/DDBJ databases">
        <title>Draft genome sequence of Paenibacillus antarcticus CECT 5836.</title>
        <authorList>
            <person name="Shin S.-K."/>
            <person name="Yi H."/>
        </authorList>
    </citation>
    <scope>NUCLEOTIDE SEQUENCE [LARGE SCALE GENOMIC DNA]</scope>
    <source>
        <strain evidence="3 4">CECT 5836</strain>
    </source>
</reference>
<evidence type="ECO:0000313" key="3">
    <source>
        <dbReference type="EMBL" id="OAB44864.1"/>
    </source>
</evidence>
<protein>
    <recommendedName>
        <fullName evidence="2">DUF4179 domain-containing protein</fullName>
    </recommendedName>
</protein>
<accession>A0A168MN34</accession>
<dbReference type="EMBL" id="LVJI01000019">
    <property type="protein sequence ID" value="OAB44864.1"/>
    <property type="molecule type" value="Genomic_DNA"/>
</dbReference>
<keyword evidence="1" id="KW-0812">Transmembrane</keyword>
<gene>
    <name evidence="3" type="ORF">PBAT_14880</name>
</gene>